<dbReference type="Proteomes" id="UP001057402">
    <property type="component" value="Chromosome 4"/>
</dbReference>
<evidence type="ECO:0000313" key="2">
    <source>
        <dbReference type="Proteomes" id="UP001057402"/>
    </source>
</evidence>
<accession>A0ACB9RJF4</accession>
<gene>
    <name evidence="1" type="ORF">MLD38_015860</name>
</gene>
<name>A0ACB9RJF4_9MYRT</name>
<protein>
    <submittedName>
        <fullName evidence="1">Uncharacterized protein</fullName>
    </submittedName>
</protein>
<reference evidence="2" key="1">
    <citation type="journal article" date="2023" name="Front. Plant Sci.">
        <title>Chromosomal-level genome assembly of Melastoma candidum provides insights into trichome evolution.</title>
        <authorList>
            <person name="Zhong Y."/>
            <person name="Wu W."/>
            <person name="Sun C."/>
            <person name="Zou P."/>
            <person name="Liu Y."/>
            <person name="Dai S."/>
            <person name="Zhou R."/>
        </authorList>
    </citation>
    <scope>NUCLEOTIDE SEQUENCE [LARGE SCALE GENOMIC DNA]</scope>
</reference>
<organism evidence="1 2">
    <name type="scientific">Melastoma candidum</name>
    <dbReference type="NCBI Taxonomy" id="119954"/>
    <lineage>
        <taxon>Eukaryota</taxon>
        <taxon>Viridiplantae</taxon>
        <taxon>Streptophyta</taxon>
        <taxon>Embryophyta</taxon>
        <taxon>Tracheophyta</taxon>
        <taxon>Spermatophyta</taxon>
        <taxon>Magnoliopsida</taxon>
        <taxon>eudicotyledons</taxon>
        <taxon>Gunneridae</taxon>
        <taxon>Pentapetalae</taxon>
        <taxon>rosids</taxon>
        <taxon>malvids</taxon>
        <taxon>Myrtales</taxon>
        <taxon>Melastomataceae</taxon>
        <taxon>Melastomatoideae</taxon>
        <taxon>Melastomateae</taxon>
        <taxon>Melastoma</taxon>
    </lineage>
</organism>
<sequence length="445" mass="48542">MGCFFVCLRVKDNYLHPIGQSHASAPDKKSDVAEPRNRLSSLFAAEERGDSSAESKGSLVSGSPHIGKEIMDELYVDWQRIPVSISNLSMLNDPESGLTARFLKACGTIPETPFEIRRAGEKLRRSPPNATHSNTPKFHSWMPNTGDKQLANLSGSEIASESPGCTPISGISDISRSARINFTDGVVSGDLGSEVIDEETSSTRTPITPYPTGRSNQGASNSVHYDNDVGARPHDKSLTGDGLKEVTSKDSSMMILPPPTPGTVFPANIANLQKGKGGIGSQYVYSGPDPITDSSQGDDMEEKAQQKQHSDEKETKFEASLSAWLKPPTERGRNFQQTFRRPYGDRPILGLVATHWNEEELTQTNITPKWWDGNGIPNSTSKYKEDQKVSWHATPFEERLEKALSEESSLGSRSHVDGSATPEEDGNSAISQLRSTPHKKTLVSC</sequence>
<proteinExistence type="predicted"/>
<dbReference type="EMBL" id="CM042883">
    <property type="protein sequence ID" value="KAI4378371.1"/>
    <property type="molecule type" value="Genomic_DNA"/>
</dbReference>
<evidence type="ECO:0000313" key="1">
    <source>
        <dbReference type="EMBL" id="KAI4378371.1"/>
    </source>
</evidence>
<keyword evidence="2" id="KW-1185">Reference proteome</keyword>
<comment type="caution">
    <text evidence="1">The sequence shown here is derived from an EMBL/GenBank/DDBJ whole genome shotgun (WGS) entry which is preliminary data.</text>
</comment>